<keyword evidence="3" id="KW-1185">Reference proteome</keyword>
<protein>
    <submittedName>
        <fullName evidence="2">Uncharacterized protein</fullName>
    </submittedName>
</protein>
<sequence length="115" mass="12972">MDYNIILGVIGGLGIGTMLNSAITSLLNKKTKKDERLYEEKRNAYLGLLSSIHKSAISPSEEASKEYALWQTHCSLFGSKQVVHYSQKIVDTNDGPREERHDAFNKLIESMRNDL</sequence>
<organism evidence="2 3">
    <name type="scientific">Rosenbergiella gaditana</name>
    <dbReference type="NCBI Taxonomy" id="2726987"/>
    <lineage>
        <taxon>Bacteria</taxon>
        <taxon>Pseudomonadati</taxon>
        <taxon>Pseudomonadota</taxon>
        <taxon>Gammaproteobacteria</taxon>
        <taxon>Enterobacterales</taxon>
        <taxon>Erwiniaceae</taxon>
        <taxon>Rosenbergiella</taxon>
    </lineage>
</organism>
<feature type="transmembrane region" description="Helical" evidence="1">
    <location>
        <begin position="6"/>
        <end position="27"/>
    </location>
</feature>
<keyword evidence="1" id="KW-0812">Transmembrane</keyword>
<evidence type="ECO:0000256" key="1">
    <source>
        <dbReference type="SAM" id="Phobius"/>
    </source>
</evidence>
<dbReference type="EMBL" id="JABBFR010000001">
    <property type="protein sequence ID" value="MBT0723099.1"/>
    <property type="molecule type" value="Genomic_DNA"/>
</dbReference>
<gene>
    <name evidence="2" type="ORF">HH682_01315</name>
</gene>
<comment type="caution">
    <text evidence="2">The sequence shown here is derived from an EMBL/GenBank/DDBJ whole genome shotgun (WGS) entry which is preliminary data.</text>
</comment>
<name>A0ABS5SST5_9GAMM</name>
<reference evidence="2 3" key="1">
    <citation type="submission" date="2020-04" db="EMBL/GenBank/DDBJ databases">
        <title>Genome sequencing of Rosenbergiella species.</title>
        <authorList>
            <person name="Alvarez-Perez S."/>
            <person name="Lievens B."/>
        </authorList>
    </citation>
    <scope>NUCLEOTIDE SEQUENCE [LARGE SCALE GENOMIC DNA]</scope>
    <source>
        <strain evidence="2 3">S61</strain>
    </source>
</reference>
<dbReference type="RefSeq" id="WP_214235482.1">
    <property type="nucleotide sequence ID" value="NZ_JABBFR010000001.1"/>
</dbReference>
<evidence type="ECO:0000313" key="3">
    <source>
        <dbReference type="Proteomes" id="UP000790096"/>
    </source>
</evidence>
<evidence type="ECO:0000313" key="2">
    <source>
        <dbReference type="EMBL" id="MBT0723099.1"/>
    </source>
</evidence>
<accession>A0ABS5SST5</accession>
<dbReference type="Proteomes" id="UP000790096">
    <property type="component" value="Unassembled WGS sequence"/>
</dbReference>
<keyword evidence="1" id="KW-1133">Transmembrane helix</keyword>
<proteinExistence type="predicted"/>
<keyword evidence="1" id="KW-0472">Membrane</keyword>